<evidence type="ECO:0000259" key="8">
    <source>
        <dbReference type="PROSITE" id="PS50001"/>
    </source>
</evidence>
<evidence type="ECO:0000256" key="7">
    <source>
        <dbReference type="SAM" id="MobiDB-lite"/>
    </source>
</evidence>
<dbReference type="Gene3D" id="3.30.420.610">
    <property type="entry name" value="LOTUS domain-like"/>
    <property type="match status" value="1"/>
</dbReference>
<evidence type="ECO:0000256" key="1">
    <source>
        <dbReference type="ARBA" id="ARBA00022679"/>
    </source>
</evidence>
<protein>
    <recommendedName>
        <fullName evidence="13">Non-specific protein-tyrosine kinase</fullName>
    </recommendedName>
</protein>
<dbReference type="GO" id="GO:0004713">
    <property type="term" value="F:protein tyrosine kinase activity"/>
    <property type="evidence" value="ECO:0007669"/>
    <property type="project" value="UniProtKB-KW"/>
</dbReference>
<accession>A0AA39LRG6</accession>
<feature type="compositionally biased region" description="Polar residues" evidence="7">
    <location>
        <begin position="253"/>
        <end position="263"/>
    </location>
</feature>
<dbReference type="PROSITE" id="PS50001">
    <property type="entry name" value="SH2"/>
    <property type="match status" value="1"/>
</dbReference>
<dbReference type="Gene3D" id="1.10.510.10">
    <property type="entry name" value="Transferase(Phosphotransferase) domain 1"/>
    <property type="match status" value="1"/>
</dbReference>
<dbReference type="PROSITE" id="PS51644">
    <property type="entry name" value="HTH_OST"/>
    <property type="match status" value="1"/>
</dbReference>
<dbReference type="InterPro" id="IPR000719">
    <property type="entry name" value="Prot_kinase_dom"/>
</dbReference>
<gene>
    <name evidence="11" type="ORF">QR680_018901</name>
</gene>
<dbReference type="InterPro" id="IPR036860">
    <property type="entry name" value="SH2_dom_sf"/>
</dbReference>
<dbReference type="Proteomes" id="UP001175271">
    <property type="component" value="Unassembled WGS sequence"/>
</dbReference>
<evidence type="ECO:0000256" key="6">
    <source>
        <dbReference type="PROSITE-ProRule" id="PRU00191"/>
    </source>
</evidence>
<evidence type="ECO:0000256" key="5">
    <source>
        <dbReference type="ARBA" id="ARBA00023137"/>
    </source>
</evidence>
<keyword evidence="6" id="KW-0727">SH2 domain</keyword>
<keyword evidence="2" id="KW-0547">Nucleotide-binding</keyword>
<name>A0AA39LRG6_9BILA</name>
<dbReference type="InterPro" id="IPR011009">
    <property type="entry name" value="Kinase-like_dom_sf"/>
</dbReference>
<feature type="compositionally biased region" description="Basic and acidic residues" evidence="7">
    <location>
        <begin position="422"/>
        <end position="431"/>
    </location>
</feature>
<feature type="region of interest" description="Disordered" evidence="7">
    <location>
        <begin position="166"/>
        <end position="211"/>
    </location>
</feature>
<dbReference type="InterPro" id="IPR000980">
    <property type="entry name" value="SH2"/>
</dbReference>
<dbReference type="Gene3D" id="3.30.505.10">
    <property type="entry name" value="SH2 domain"/>
    <property type="match status" value="1"/>
</dbReference>
<keyword evidence="12" id="KW-1185">Reference proteome</keyword>
<organism evidence="11 12">
    <name type="scientific">Steinernema hermaphroditum</name>
    <dbReference type="NCBI Taxonomy" id="289476"/>
    <lineage>
        <taxon>Eukaryota</taxon>
        <taxon>Metazoa</taxon>
        <taxon>Ecdysozoa</taxon>
        <taxon>Nematoda</taxon>
        <taxon>Chromadorea</taxon>
        <taxon>Rhabditida</taxon>
        <taxon>Tylenchina</taxon>
        <taxon>Panagrolaimomorpha</taxon>
        <taxon>Strongyloidoidea</taxon>
        <taxon>Steinernematidae</taxon>
        <taxon>Steinernema</taxon>
    </lineage>
</organism>
<feature type="domain" description="SH2" evidence="8">
    <location>
        <begin position="532"/>
        <end position="638"/>
    </location>
</feature>
<evidence type="ECO:0000256" key="4">
    <source>
        <dbReference type="ARBA" id="ARBA00022840"/>
    </source>
</evidence>
<dbReference type="InterPro" id="IPR001245">
    <property type="entry name" value="Ser-Thr/Tyr_kinase_cat_dom"/>
</dbReference>
<feature type="compositionally biased region" description="Polar residues" evidence="7">
    <location>
        <begin position="409"/>
        <end position="418"/>
    </location>
</feature>
<dbReference type="GO" id="GO:0005524">
    <property type="term" value="F:ATP binding"/>
    <property type="evidence" value="ECO:0007669"/>
    <property type="project" value="UniProtKB-KW"/>
</dbReference>
<evidence type="ECO:0000259" key="9">
    <source>
        <dbReference type="PROSITE" id="PS50011"/>
    </source>
</evidence>
<evidence type="ECO:0000313" key="11">
    <source>
        <dbReference type="EMBL" id="KAK0406937.1"/>
    </source>
</evidence>
<evidence type="ECO:0000256" key="3">
    <source>
        <dbReference type="ARBA" id="ARBA00022777"/>
    </source>
</evidence>
<keyword evidence="5" id="KW-0829">Tyrosine-protein kinase</keyword>
<feature type="region of interest" description="Disordered" evidence="7">
    <location>
        <begin position="353"/>
        <end position="455"/>
    </location>
</feature>
<keyword evidence="3" id="KW-0418">Kinase</keyword>
<dbReference type="PROSITE" id="PS50011">
    <property type="entry name" value="PROTEIN_KINASE_DOM"/>
    <property type="match status" value="1"/>
</dbReference>
<feature type="region of interest" description="Disordered" evidence="7">
    <location>
        <begin position="246"/>
        <end position="266"/>
    </location>
</feature>
<dbReference type="InterPro" id="IPR050198">
    <property type="entry name" value="Non-receptor_tyrosine_kinases"/>
</dbReference>
<evidence type="ECO:0008006" key="13">
    <source>
        <dbReference type="Google" id="ProtNLM"/>
    </source>
</evidence>
<dbReference type="EMBL" id="JAUCMV010000004">
    <property type="protein sequence ID" value="KAK0406937.1"/>
    <property type="molecule type" value="Genomic_DNA"/>
</dbReference>
<dbReference type="AlphaFoldDB" id="A0AA39LRG6"/>
<dbReference type="SUPFAM" id="SSF56112">
    <property type="entry name" value="Protein kinase-like (PK-like)"/>
    <property type="match status" value="1"/>
</dbReference>
<dbReference type="Pfam" id="PF07714">
    <property type="entry name" value="PK_Tyr_Ser-Thr"/>
    <property type="match status" value="1"/>
</dbReference>
<feature type="region of interest" description="Disordered" evidence="7">
    <location>
        <begin position="104"/>
        <end position="146"/>
    </location>
</feature>
<evidence type="ECO:0000259" key="10">
    <source>
        <dbReference type="PROSITE" id="PS51644"/>
    </source>
</evidence>
<sequence length="945" mass="109067">MKPREETLNELGEKLYSTVQTAGRTGLPVSSIYHQFKHDWGRDLNLRPLGFSSLNAFVAQISQFVKLVERDGKEWLVPVDAPETAHIAHLINRTRENQLVLQREARKKNRWKSTSRPPPIPSQGMVIPAPRPPQNNVPKPPSVTHPGARMQLPYVNDITSIRSRAPQGLSSSYSYGQGNHYQRPSKATRPKTVHYTDGSTTESGSALHPPRDFNFQAWQQKIVDAKKRAAGLNQAARSDYLHATAGEAPRQHAVNSTKSNCSSKEGDKYNEVFKQPHKDNEVTEGPYHEIITQIYNRLLMKEDYFEVLDDLVPDDMKFEVTAKIECSYRSMFVVDFTHHGMVITALLEIGDDDTESETEFRDPDWSLSWSRPFAGETREPQMTVTDGKGAKDGDVFEQSSKKVRKKPNTKNAKSSMQRKSNRRESECEQSIKKTKKKPVPIRKSAMGKAEGEQQDEKEVEIVKEVRVKKRKKEGSEGSDRIVKKSMEVEQHSKNSVMKKCEHAWPTAADMEALKDTPKPWKRPMPAQNEIEWYYSRMPTWFIEEKMLRNPGDFLVSRDHSNKMRLSVKTNEPNNPIYHHPIEFTITRQVKNDRNYYYRLVGTVLQANSIWNLIDQYQKSQISVFRHNTNRDAELLNGVLPCLGCLYGSTEYSFHYIQVKSPDDLIYGEQICKGETSTIYKAMRLIYARLGDRNPRQRPVLVKELDEYNEEVLDQIYREMHIVNTLRHKIGWNTALNIEGICTIRKPYVICYKFCKGGALMQYIDEHKNEIDVKARLTILEDLSCTMYQIIEMGILHCDLSARNIFVDLKEMTMKNTKPIFYIGGFRFAVMAKTKKVNPDKLGNARWCAPEVYSTETLNEQTEVYSFAMLMLETLTGELPYKNVDNKHIKQVLKETPELRPEIPSWIPKDVSLLICDAYSGIPEKRPKMKELWRRLRTFNKEQKSK</sequence>
<dbReference type="InterPro" id="IPR025605">
    <property type="entry name" value="OST-HTH/LOTUS_dom"/>
</dbReference>
<dbReference type="InterPro" id="IPR041966">
    <property type="entry name" value="LOTUS-like"/>
</dbReference>
<keyword evidence="1" id="KW-0808">Transferase</keyword>
<keyword evidence="4" id="KW-0067">ATP-binding</keyword>
<evidence type="ECO:0000256" key="2">
    <source>
        <dbReference type="ARBA" id="ARBA00022741"/>
    </source>
</evidence>
<dbReference type="PANTHER" id="PTHR24418">
    <property type="entry name" value="TYROSINE-PROTEIN KINASE"/>
    <property type="match status" value="1"/>
</dbReference>
<feature type="compositionally biased region" description="Pro residues" evidence="7">
    <location>
        <begin position="129"/>
        <end position="143"/>
    </location>
</feature>
<feature type="domain" description="HTH OST-type" evidence="10">
    <location>
        <begin position="7"/>
        <end position="81"/>
    </location>
</feature>
<evidence type="ECO:0000313" key="12">
    <source>
        <dbReference type="Proteomes" id="UP001175271"/>
    </source>
</evidence>
<reference evidence="11" key="1">
    <citation type="submission" date="2023-06" db="EMBL/GenBank/DDBJ databases">
        <title>Genomic analysis of the entomopathogenic nematode Steinernema hermaphroditum.</title>
        <authorList>
            <person name="Schwarz E.M."/>
            <person name="Heppert J.K."/>
            <person name="Baniya A."/>
            <person name="Schwartz H.T."/>
            <person name="Tan C.-H."/>
            <person name="Antoshechkin I."/>
            <person name="Sternberg P.W."/>
            <person name="Goodrich-Blair H."/>
            <person name="Dillman A.R."/>
        </authorList>
    </citation>
    <scope>NUCLEOTIDE SEQUENCE</scope>
    <source>
        <strain evidence="11">PS9179</strain>
        <tissue evidence="11">Whole animal</tissue>
    </source>
</reference>
<proteinExistence type="predicted"/>
<feature type="domain" description="Protein kinase" evidence="9">
    <location>
        <begin position="664"/>
        <end position="938"/>
    </location>
</feature>
<dbReference type="SUPFAM" id="SSF55550">
    <property type="entry name" value="SH2 domain"/>
    <property type="match status" value="1"/>
</dbReference>
<comment type="caution">
    <text evidence="11">The sequence shown here is derived from an EMBL/GenBank/DDBJ whole genome shotgun (WGS) entry which is preliminary data.</text>
</comment>